<dbReference type="Pfam" id="PF19681">
    <property type="entry name" value="DUF6183"/>
    <property type="match status" value="1"/>
</dbReference>
<accession>A0ABU4SWY4</accession>
<reference evidence="1 2" key="1">
    <citation type="submission" date="2023-11" db="EMBL/GenBank/DDBJ databases">
        <title>Lentzea sokolovensis, sp. nov., Lentzea kristufkii, sp. nov., and Lentzea miocenensis, sp. nov., rare actinobacteria from Sokolov Coal Basin, Miocene lacustrine sediment, Czech Republic.</title>
        <authorList>
            <person name="Lara A."/>
            <person name="Kotroba L."/>
            <person name="Nouioui I."/>
            <person name="Neumann-Schaal M."/>
            <person name="Mast Y."/>
            <person name="Chronakova A."/>
        </authorList>
    </citation>
    <scope>NUCLEOTIDE SEQUENCE [LARGE SCALE GENOMIC DNA]</scope>
    <source>
        <strain evidence="1 2">BCCO 10_0856</strain>
    </source>
</reference>
<dbReference type="Proteomes" id="UP001285521">
    <property type="component" value="Unassembled WGS sequence"/>
</dbReference>
<sequence>MCRSTTRTATATSPGPNGCFEARTFEFAEPLDVDLLANVLLSLRLQCTDGETRRFWVTGSTAAEAWRALFAASSLGGVCNTGAHGAYGRLAAWHSMAGIVGLEETASAADVEARVLEWSWYRFDPETVWFEGVDWDLAIVAVSPDRTRLTVLAATDTD</sequence>
<comment type="caution">
    <text evidence="1">The sequence shown here is derived from an EMBL/GenBank/DDBJ whole genome shotgun (WGS) entry which is preliminary data.</text>
</comment>
<reference evidence="1 2" key="2">
    <citation type="submission" date="2023-11" db="EMBL/GenBank/DDBJ databases">
        <authorList>
            <person name="Lara A.C."/>
            <person name="Chronakova A."/>
        </authorList>
    </citation>
    <scope>NUCLEOTIDE SEQUENCE [LARGE SCALE GENOMIC DNA]</scope>
    <source>
        <strain evidence="1 2">BCCO 10_0856</strain>
    </source>
</reference>
<protein>
    <submittedName>
        <fullName evidence="1">DUF6183 family protein</fullName>
    </submittedName>
</protein>
<evidence type="ECO:0000313" key="1">
    <source>
        <dbReference type="EMBL" id="MDX8030405.1"/>
    </source>
</evidence>
<proteinExistence type="predicted"/>
<dbReference type="InterPro" id="IPR045756">
    <property type="entry name" value="DUF6183"/>
</dbReference>
<dbReference type="EMBL" id="JAXAVW010000006">
    <property type="protein sequence ID" value="MDX8030405.1"/>
    <property type="molecule type" value="Genomic_DNA"/>
</dbReference>
<gene>
    <name evidence="1" type="ORF">SK803_09300</name>
</gene>
<dbReference type="RefSeq" id="WP_319965606.1">
    <property type="nucleotide sequence ID" value="NZ_JAXAVW010000006.1"/>
</dbReference>
<name>A0ABU4SWY4_9PSEU</name>
<evidence type="ECO:0000313" key="2">
    <source>
        <dbReference type="Proteomes" id="UP001285521"/>
    </source>
</evidence>
<keyword evidence="2" id="KW-1185">Reference proteome</keyword>
<organism evidence="1 2">
    <name type="scientific">Lentzea miocenica</name>
    <dbReference type="NCBI Taxonomy" id="3095431"/>
    <lineage>
        <taxon>Bacteria</taxon>
        <taxon>Bacillati</taxon>
        <taxon>Actinomycetota</taxon>
        <taxon>Actinomycetes</taxon>
        <taxon>Pseudonocardiales</taxon>
        <taxon>Pseudonocardiaceae</taxon>
        <taxon>Lentzea</taxon>
    </lineage>
</organism>